<dbReference type="SUPFAM" id="SSF53448">
    <property type="entry name" value="Nucleotide-diphospho-sugar transferases"/>
    <property type="match status" value="1"/>
</dbReference>
<sequence>MRPLTAASCVVRTLAVAQGVAGVVVVARLARGRRRLPPLRPVPAPDGTISVVIPARDEAARIGPCLRAVRGAATVNEVIVVDDGSSDGTAEVAASLGAKVVTAGPLPAGWVGKQWALREGVAAAGGDVVVTLDADARPEPGLFGALAGALERYDLVSAAPRFVCDGVLEQALHASMLATLVYRFGPVGPASPPPPHRVVANGQCLAFRRARMSEADGFALVRDRMTDDVALARCLAGRGWSVGFLDAGGLLEVDMHDSVRELWREWGRSLPLRDVTGPGWQAADLAVIWLTGALPVLRLAAGRPTGLDLALLAVRLLLTGALRGSYRGPGAGLLLSPLLDPASAFRLTQATLRPVRTWRGRTYPAVSGGARPARPGRNADR</sequence>
<dbReference type="GO" id="GO:0016757">
    <property type="term" value="F:glycosyltransferase activity"/>
    <property type="evidence" value="ECO:0007669"/>
    <property type="project" value="UniProtKB-KW"/>
</dbReference>
<gene>
    <name evidence="2" type="ORF">SAMN05421869_125130</name>
</gene>
<keyword evidence="2" id="KW-0328">Glycosyltransferase</keyword>
<keyword evidence="2" id="KW-0808">Transferase</keyword>
<evidence type="ECO:0000313" key="3">
    <source>
        <dbReference type="Proteomes" id="UP000199202"/>
    </source>
</evidence>
<dbReference type="PANTHER" id="PTHR43646:SF3">
    <property type="entry name" value="SLR1566 PROTEIN"/>
    <property type="match status" value="1"/>
</dbReference>
<dbReference type="Gene3D" id="3.90.550.10">
    <property type="entry name" value="Spore Coat Polysaccharide Biosynthesis Protein SpsA, Chain A"/>
    <property type="match status" value="1"/>
</dbReference>
<protein>
    <submittedName>
        <fullName evidence="2">Dolichol-phosphate mannosyltransferase</fullName>
    </submittedName>
</protein>
<dbReference type="InterPro" id="IPR029044">
    <property type="entry name" value="Nucleotide-diphossugar_trans"/>
</dbReference>
<dbReference type="STRING" id="633440.SAMN05421869_125130"/>
<evidence type="ECO:0000313" key="2">
    <source>
        <dbReference type="EMBL" id="SDL40291.1"/>
    </source>
</evidence>
<accession>A0A1G9JS73</accession>
<dbReference type="PANTHER" id="PTHR43646">
    <property type="entry name" value="GLYCOSYLTRANSFERASE"/>
    <property type="match status" value="1"/>
</dbReference>
<evidence type="ECO:0000259" key="1">
    <source>
        <dbReference type="Pfam" id="PF00535"/>
    </source>
</evidence>
<dbReference type="InterPro" id="IPR001173">
    <property type="entry name" value="Glyco_trans_2-like"/>
</dbReference>
<reference evidence="2 3" key="1">
    <citation type="submission" date="2016-10" db="EMBL/GenBank/DDBJ databases">
        <authorList>
            <person name="de Groot N.N."/>
        </authorList>
    </citation>
    <scope>NUCLEOTIDE SEQUENCE [LARGE SCALE GENOMIC DNA]</scope>
    <source>
        <strain evidence="2 3">CGMCC 4.6533</strain>
    </source>
</reference>
<feature type="domain" description="Glycosyltransferase 2-like" evidence="1">
    <location>
        <begin position="50"/>
        <end position="174"/>
    </location>
</feature>
<dbReference type="EMBL" id="FNDJ01000025">
    <property type="protein sequence ID" value="SDL40291.1"/>
    <property type="molecule type" value="Genomic_DNA"/>
</dbReference>
<dbReference type="Proteomes" id="UP000199202">
    <property type="component" value="Unassembled WGS sequence"/>
</dbReference>
<dbReference type="CDD" id="cd04179">
    <property type="entry name" value="DPM_DPG-synthase_like"/>
    <property type="match status" value="1"/>
</dbReference>
<organism evidence="2 3">
    <name type="scientific">Nonomuraea jiangxiensis</name>
    <dbReference type="NCBI Taxonomy" id="633440"/>
    <lineage>
        <taxon>Bacteria</taxon>
        <taxon>Bacillati</taxon>
        <taxon>Actinomycetota</taxon>
        <taxon>Actinomycetes</taxon>
        <taxon>Streptosporangiales</taxon>
        <taxon>Streptosporangiaceae</taxon>
        <taxon>Nonomuraea</taxon>
    </lineage>
</organism>
<keyword evidence="3" id="KW-1185">Reference proteome</keyword>
<proteinExistence type="predicted"/>
<name>A0A1G9JS73_9ACTN</name>
<dbReference type="RefSeq" id="WP_245765588.1">
    <property type="nucleotide sequence ID" value="NZ_FNDJ01000025.1"/>
</dbReference>
<dbReference type="AlphaFoldDB" id="A0A1G9JS73"/>
<dbReference type="Pfam" id="PF00535">
    <property type="entry name" value="Glycos_transf_2"/>
    <property type="match status" value="1"/>
</dbReference>